<evidence type="ECO:0000256" key="2">
    <source>
        <dbReference type="ARBA" id="ARBA00023242"/>
    </source>
</evidence>
<feature type="domain" description="Chromodomain-helicase-DNA-binding protein 1-like C-terminal" evidence="4">
    <location>
        <begin position="1"/>
        <end position="108"/>
    </location>
</feature>
<feature type="compositionally biased region" description="Polar residues" evidence="3">
    <location>
        <begin position="151"/>
        <end position="160"/>
    </location>
</feature>
<name>A0A9P7KGG0_9AGAR</name>
<evidence type="ECO:0000256" key="3">
    <source>
        <dbReference type="SAM" id="MobiDB-lite"/>
    </source>
</evidence>
<dbReference type="PANTHER" id="PTHR21765:SF1">
    <property type="entry name" value="CHD1 HELICAL C-TERMINAL DOMAIN CONTAINING PROTEIN 1"/>
    <property type="match status" value="1"/>
</dbReference>
<organism evidence="5 6">
    <name type="scientific">Asterophora parasitica</name>
    <dbReference type="NCBI Taxonomy" id="117018"/>
    <lineage>
        <taxon>Eukaryota</taxon>
        <taxon>Fungi</taxon>
        <taxon>Dikarya</taxon>
        <taxon>Basidiomycota</taxon>
        <taxon>Agaricomycotina</taxon>
        <taxon>Agaricomycetes</taxon>
        <taxon>Agaricomycetidae</taxon>
        <taxon>Agaricales</taxon>
        <taxon>Tricholomatineae</taxon>
        <taxon>Lyophyllaceae</taxon>
        <taxon>Asterophora</taxon>
    </lineage>
</organism>
<reference evidence="5" key="1">
    <citation type="submission" date="2020-07" db="EMBL/GenBank/DDBJ databases">
        <authorList>
            <person name="Nieuwenhuis M."/>
            <person name="Van De Peppel L.J.J."/>
        </authorList>
    </citation>
    <scope>NUCLEOTIDE SEQUENCE</scope>
    <source>
        <strain evidence="5">AP01</strain>
        <tissue evidence="5">Mycelium</tissue>
    </source>
</reference>
<dbReference type="InterPro" id="IPR039880">
    <property type="entry name" value="CHCT1-like"/>
</dbReference>
<dbReference type="GO" id="GO:0005634">
    <property type="term" value="C:nucleus"/>
    <property type="evidence" value="ECO:0007669"/>
    <property type="project" value="UniProtKB-SubCell"/>
</dbReference>
<protein>
    <recommendedName>
        <fullName evidence="4">Chromodomain-helicase-DNA-binding protein 1-like C-terminal domain-containing protein</fullName>
    </recommendedName>
</protein>
<reference evidence="5" key="2">
    <citation type="submission" date="2021-10" db="EMBL/GenBank/DDBJ databases">
        <title>Phylogenomics reveals ancestral predisposition of the termite-cultivated fungus Termitomyces towards a domesticated lifestyle.</title>
        <authorList>
            <person name="Auxier B."/>
            <person name="Grum-Grzhimaylo A."/>
            <person name="Cardenas M.E."/>
            <person name="Lodge J.D."/>
            <person name="Laessoe T."/>
            <person name="Pedersen O."/>
            <person name="Smith M.E."/>
            <person name="Kuyper T.W."/>
            <person name="Franco-Molano E.A."/>
            <person name="Baroni T.J."/>
            <person name="Aanen D.K."/>
        </authorList>
    </citation>
    <scope>NUCLEOTIDE SEQUENCE</scope>
    <source>
        <strain evidence="5">AP01</strain>
        <tissue evidence="5">Mycelium</tissue>
    </source>
</reference>
<proteinExistence type="predicted"/>
<evidence type="ECO:0000256" key="1">
    <source>
        <dbReference type="ARBA" id="ARBA00004123"/>
    </source>
</evidence>
<dbReference type="Proteomes" id="UP000775547">
    <property type="component" value="Unassembled WGS sequence"/>
</dbReference>
<evidence type="ECO:0000313" key="5">
    <source>
        <dbReference type="EMBL" id="KAG5648599.1"/>
    </source>
</evidence>
<dbReference type="InterPro" id="IPR025260">
    <property type="entry name" value="CHD1-like_C"/>
</dbReference>
<dbReference type="AlphaFoldDB" id="A0A9P7KGG0"/>
<evidence type="ECO:0000259" key="4">
    <source>
        <dbReference type="SMART" id="SM01176"/>
    </source>
</evidence>
<accession>A0A9P7KGG0</accession>
<evidence type="ECO:0000313" key="6">
    <source>
        <dbReference type="Proteomes" id="UP000775547"/>
    </source>
</evidence>
<sequence length="160" mass="17790">MDEGATKEELRPVKKQLKQLKLSGEDMPRDDKVAILKDSLAAIGRRIEHVLATKQAAGEDRERWRRHLWTYVNPPNCRSPLTSFSRFVTLFWPKKVKASKLEEIHAKMVMKEAAPRAQSDNSALKKPRVGGSSSSSKPNGSGSGSIPSTSMRTNGGKSYR</sequence>
<keyword evidence="2" id="KW-0539">Nucleus</keyword>
<dbReference type="OrthoDB" id="3030170at2759"/>
<gene>
    <name evidence="5" type="ORF">DXG03_003210</name>
</gene>
<comment type="subcellular location">
    <subcellularLocation>
        <location evidence="1">Nucleus</location>
    </subcellularLocation>
</comment>
<feature type="compositionally biased region" description="Low complexity" evidence="3">
    <location>
        <begin position="130"/>
        <end position="150"/>
    </location>
</feature>
<keyword evidence="6" id="KW-1185">Reference proteome</keyword>
<dbReference type="PANTHER" id="PTHR21765">
    <property type="entry name" value="SIMILAR TO CHROMODOMAIN-HELICASE-DNA-BINDING PROTEIN 1 (CHD-1)"/>
    <property type="match status" value="1"/>
</dbReference>
<dbReference type="EMBL" id="JABCKV010000002">
    <property type="protein sequence ID" value="KAG5648599.1"/>
    <property type="molecule type" value="Genomic_DNA"/>
</dbReference>
<comment type="caution">
    <text evidence="5">The sequence shown here is derived from an EMBL/GenBank/DDBJ whole genome shotgun (WGS) entry which is preliminary data.</text>
</comment>
<dbReference type="Pfam" id="PF13907">
    <property type="entry name" value="CHD1-like_C"/>
    <property type="match status" value="1"/>
</dbReference>
<feature type="region of interest" description="Disordered" evidence="3">
    <location>
        <begin position="111"/>
        <end position="160"/>
    </location>
</feature>
<dbReference type="SMART" id="SM01176">
    <property type="entry name" value="DUF4208"/>
    <property type="match status" value="1"/>
</dbReference>